<dbReference type="EMBL" id="FNWV01000002">
    <property type="protein sequence ID" value="SEH47245.1"/>
    <property type="molecule type" value="Genomic_DNA"/>
</dbReference>
<dbReference type="OrthoDB" id="1823512at2"/>
<dbReference type="RefSeq" id="WP_074714661.1">
    <property type="nucleotide sequence ID" value="NZ_FNWV01000002.1"/>
</dbReference>
<keyword evidence="1" id="KW-1133">Transmembrane helix</keyword>
<feature type="transmembrane region" description="Helical" evidence="1">
    <location>
        <begin position="92"/>
        <end position="116"/>
    </location>
</feature>
<reference evidence="2 3" key="1">
    <citation type="submission" date="2016-10" db="EMBL/GenBank/DDBJ databases">
        <authorList>
            <person name="de Groot N.N."/>
        </authorList>
    </citation>
    <scope>NUCLEOTIDE SEQUENCE [LARGE SCALE GENOMIC DNA]</scope>
    <source>
        <strain evidence="2 3">YAD2003</strain>
    </source>
</reference>
<dbReference type="Proteomes" id="UP000183190">
    <property type="component" value="Unassembled WGS sequence"/>
</dbReference>
<proteinExistence type="predicted"/>
<evidence type="ECO:0008006" key="4">
    <source>
        <dbReference type="Google" id="ProtNLM"/>
    </source>
</evidence>
<name>A0A1H6IL24_RUMFL</name>
<gene>
    <name evidence="2" type="ORF">SAMN02910265_00879</name>
</gene>
<evidence type="ECO:0000256" key="1">
    <source>
        <dbReference type="SAM" id="Phobius"/>
    </source>
</evidence>
<organism evidence="2 3">
    <name type="scientific">Ruminococcus flavefaciens</name>
    <dbReference type="NCBI Taxonomy" id="1265"/>
    <lineage>
        <taxon>Bacteria</taxon>
        <taxon>Bacillati</taxon>
        <taxon>Bacillota</taxon>
        <taxon>Clostridia</taxon>
        <taxon>Eubacteriales</taxon>
        <taxon>Oscillospiraceae</taxon>
        <taxon>Ruminococcus</taxon>
    </lineage>
</organism>
<keyword evidence="1" id="KW-0472">Membrane</keyword>
<sequence length="117" mass="13418">MICPYCGASISENEEKCPYCDSYIDHNDRNIDDNGRPTHIIKISPKRDDFVYNEENYDQLRLPLVFLSMIPLLGIILGVMCIKGGAPKCGKIYLGVALVSLFLFPLMKRLIFMYLFF</sequence>
<accession>A0A1H6IL24</accession>
<dbReference type="AlphaFoldDB" id="A0A1H6IL24"/>
<evidence type="ECO:0000313" key="2">
    <source>
        <dbReference type="EMBL" id="SEH47245.1"/>
    </source>
</evidence>
<protein>
    <recommendedName>
        <fullName evidence="4">Zinc-ribbon domain-containing protein</fullName>
    </recommendedName>
</protein>
<evidence type="ECO:0000313" key="3">
    <source>
        <dbReference type="Proteomes" id="UP000183190"/>
    </source>
</evidence>
<keyword evidence="1" id="KW-0812">Transmembrane</keyword>
<feature type="transmembrane region" description="Helical" evidence="1">
    <location>
        <begin position="60"/>
        <end position="80"/>
    </location>
</feature>